<sequence>METIPTTAFPHPTIPPPHSSIPTPAHHRFVTRDGPVRGLRPEHLLHEGGVGKGIQHVVYPAQALVREVIADQLLQEVPAVVADLGEEHFVERESHLVETDHRFHDRVELVAQLK</sequence>
<proteinExistence type="predicted"/>
<evidence type="ECO:0000313" key="3">
    <source>
        <dbReference type="Proteomes" id="UP000324222"/>
    </source>
</evidence>
<dbReference type="EMBL" id="VSRR010000237">
    <property type="protein sequence ID" value="MPC12802.1"/>
    <property type="molecule type" value="Genomic_DNA"/>
</dbReference>
<comment type="caution">
    <text evidence="2">The sequence shown here is derived from an EMBL/GenBank/DDBJ whole genome shotgun (WGS) entry which is preliminary data.</text>
</comment>
<evidence type="ECO:0000256" key="1">
    <source>
        <dbReference type="SAM" id="MobiDB-lite"/>
    </source>
</evidence>
<organism evidence="2 3">
    <name type="scientific">Portunus trituberculatus</name>
    <name type="common">Swimming crab</name>
    <name type="synonym">Neptunus trituberculatus</name>
    <dbReference type="NCBI Taxonomy" id="210409"/>
    <lineage>
        <taxon>Eukaryota</taxon>
        <taxon>Metazoa</taxon>
        <taxon>Ecdysozoa</taxon>
        <taxon>Arthropoda</taxon>
        <taxon>Crustacea</taxon>
        <taxon>Multicrustacea</taxon>
        <taxon>Malacostraca</taxon>
        <taxon>Eumalacostraca</taxon>
        <taxon>Eucarida</taxon>
        <taxon>Decapoda</taxon>
        <taxon>Pleocyemata</taxon>
        <taxon>Brachyura</taxon>
        <taxon>Eubrachyura</taxon>
        <taxon>Portunoidea</taxon>
        <taxon>Portunidae</taxon>
        <taxon>Portuninae</taxon>
        <taxon>Portunus</taxon>
    </lineage>
</organism>
<feature type="region of interest" description="Disordered" evidence="1">
    <location>
        <begin position="1"/>
        <end position="26"/>
    </location>
</feature>
<reference evidence="2 3" key="1">
    <citation type="submission" date="2019-05" db="EMBL/GenBank/DDBJ databases">
        <title>Another draft genome of Portunus trituberculatus and its Hox gene families provides insights of decapod evolution.</title>
        <authorList>
            <person name="Jeong J.-H."/>
            <person name="Song I."/>
            <person name="Kim S."/>
            <person name="Choi T."/>
            <person name="Kim D."/>
            <person name="Ryu S."/>
            <person name="Kim W."/>
        </authorList>
    </citation>
    <scope>NUCLEOTIDE SEQUENCE [LARGE SCALE GENOMIC DNA]</scope>
    <source>
        <tissue evidence="2">Muscle</tissue>
    </source>
</reference>
<protein>
    <submittedName>
        <fullName evidence="2">Uncharacterized protein</fullName>
    </submittedName>
</protein>
<keyword evidence="3" id="KW-1185">Reference proteome</keyword>
<evidence type="ECO:0000313" key="2">
    <source>
        <dbReference type="EMBL" id="MPC12802.1"/>
    </source>
</evidence>
<gene>
    <name evidence="2" type="ORF">E2C01_005512</name>
</gene>
<accession>A0A5B7CSX9</accession>
<dbReference type="Proteomes" id="UP000324222">
    <property type="component" value="Unassembled WGS sequence"/>
</dbReference>
<name>A0A5B7CSX9_PORTR</name>
<feature type="compositionally biased region" description="Low complexity" evidence="1">
    <location>
        <begin position="1"/>
        <end position="11"/>
    </location>
</feature>
<dbReference type="AlphaFoldDB" id="A0A5B7CSX9"/>